<dbReference type="InterPro" id="IPR027417">
    <property type="entry name" value="P-loop_NTPase"/>
</dbReference>
<dbReference type="InterPro" id="IPR051782">
    <property type="entry name" value="ABC_Transporter_VariousFunc"/>
</dbReference>
<keyword evidence="4" id="KW-0472">Membrane</keyword>
<keyword evidence="2" id="KW-0547">Nucleotide-binding</keyword>
<evidence type="ECO:0000313" key="7">
    <source>
        <dbReference type="Proteomes" id="UP000002872"/>
    </source>
</evidence>
<sequence>MRKDKEEIIINNEEIENIQETTKNTGSLNNSDILSSIQGDPQLNRIFDRPSKPSGNAVRIKDTVCKPMKYLPNYFKSTHQLMNNEITPLIKMNNYEIVNEDGVCLLKRVSLSIPEGKLVCLVGISQIEKVSLMESLAGLTHSGHTVCGDVFVKNEINELSIRNTSEWFLNVNYIEHTVINYKNTPMYSVVHSVAQCRNISTPNVNALIKAFRMEKAKNILFKNLTENEKRKVIIICGIMGNNKFNIWDEPFSNLGPEIINTVIFLMKKFKSTNLISIHEPSVDLLNQMDYAIIIHKSTVIYSGSVQNIKDYFIDKGICFPSDIPHINYIMKLCSNTSNNEQDTVNIRIFNEISERIITSSTLHNKQCKRRIWWIKSQVRISHTKIFQILRRLPYFDKQFKGSSLTLDICVLLLCLFIGVVITCLLFSNILIKNGVFKYENISSMDLVYKLHMIREYLINHAKYTEKSPCIIYCDNILRVISNNCWVHILQHIFTPIIMVIYTLSVILPGCMNKSEFYRNCKLSIKRNEFTAGDVIISQVLDILIRKTLLIFICKVSLYIFIYAYLDSNIKKYIRISHTLSITLLSISSVLLGIYLLIVHLIPYTYNIHRIILFLCILIPESVYNYIKPVRYKHTFINDIGIFRMENSLFMDGIRDMFGLNQETSLLLRCTYGLFWCARVLYKVSPHNCFIHLLQIVCVYNESIIITDTHMSKYKDNSSKLQDILHKLIKSQCTQERETEITNSFLSHIRDIVSSCKLPHEIFNGNVLLLGISIMYILKNIIVLFILPLGLLILVLIYSYAYLIPELSE</sequence>
<gene>
    <name evidence="6" type="ORF">NEQG_01581</name>
</gene>
<accession>I3EFZ0</accession>
<dbReference type="OrthoDB" id="2196280at2759"/>
<dbReference type="SUPFAM" id="SSF52540">
    <property type="entry name" value="P-loop containing nucleoside triphosphate hydrolases"/>
    <property type="match status" value="1"/>
</dbReference>
<feature type="domain" description="ABC transporter" evidence="5">
    <location>
        <begin position="90"/>
        <end position="321"/>
    </location>
</feature>
<dbReference type="PROSITE" id="PS50893">
    <property type="entry name" value="ABC_TRANSPORTER_2"/>
    <property type="match status" value="1"/>
</dbReference>
<feature type="transmembrane region" description="Helical" evidence="4">
    <location>
        <begin position="488"/>
        <end position="507"/>
    </location>
</feature>
<dbReference type="PANTHER" id="PTHR42939:SF5">
    <property type="entry name" value="ABC-TYPE TRANSPORTER ATP-BINDING PROTEIN ECSA"/>
    <property type="match status" value="1"/>
</dbReference>
<feature type="transmembrane region" description="Helical" evidence="4">
    <location>
        <begin position="780"/>
        <end position="802"/>
    </location>
</feature>
<organism evidence="6 7">
    <name type="scientific">Nematocida parisii (strain ERTm3)</name>
    <name type="common">Nematode killer fungus</name>
    <dbReference type="NCBI Taxonomy" id="935791"/>
    <lineage>
        <taxon>Eukaryota</taxon>
        <taxon>Fungi</taxon>
        <taxon>Fungi incertae sedis</taxon>
        <taxon>Microsporidia</taxon>
        <taxon>Nematocida</taxon>
    </lineage>
</organism>
<dbReference type="OMA" id="KYIRISH"/>
<evidence type="ECO:0000313" key="6">
    <source>
        <dbReference type="EMBL" id="EIJ88137.1"/>
    </source>
</evidence>
<dbReference type="GO" id="GO:0005524">
    <property type="term" value="F:ATP binding"/>
    <property type="evidence" value="ECO:0007669"/>
    <property type="project" value="UniProtKB-KW"/>
</dbReference>
<name>I3EFZ0_NEMP3</name>
<feature type="transmembrane region" description="Helical" evidence="4">
    <location>
        <begin position="547"/>
        <end position="565"/>
    </location>
</feature>
<dbReference type="AlphaFoldDB" id="I3EFZ0"/>
<dbReference type="InParanoid" id="I3EFZ0"/>
<feature type="transmembrane region" description="Helical" evidence="4">
    <location>
        <begin position="607"/>
        <end position="626"/>
    </location>
</feature>
<dbReference type="InterPro" id="IPR003439">
    <property type="entry name" value="ABC_transporter-like_ATP-bd"/>
</dbReference>
<proteinExistence type="predicted"/>
<dbReference type="Pfam" id="PF00005">
    <property type="entry name" value="ABC_tran"/>
    <property type="match status" value="1"/>
</dbReference>
<keyword evidence="3" id="KW-0067">ATP-binding</keyword>
<feature type="transmembrane region" description="Helical" evidence="4">
    <location>
        <begin position="410"/>
        <end position="431"/>
    </location>
</feature>
<dbReference type="HOGENOM" id="CLU_020642_0_0_1"/>
<dbReference type="VEuPathDB" id="MicrosporidiaDB:NEQG_01581"/>
<keyword evidence="7" id="KW-1185">Reference proteome</keyword>
<evidence type="ECO:0000256" key="1">
    <source>
        <dbReference type="ARBA" id="ARBA00022448"/>
    </source>
</evidence>
<evidence type="ECO:0000256" key="4">
    <source>
        <dbReference type="SAM" id="Phobius"/>
    </source>
</evidence>
<dbReference type="PANTHER" id="PTHR42939">
    <property type="entry name" value="ABC TRANSPORTER ATP-BINDING PROTEIN ALBC-RELATED"/>
    <property type="match status" value="1"/>
</dbReference>
<dbReference type="Gene3D" id="3.40.50.300">
    <property type="entry name" value="P-loop containing nucleotide triphosphate hydrolases"/>
    <property type="match status" value="1"/>
</dbReference>
<keyword evidence="4" id="KW-0812">Transmembrane</keyword>
<evidence type="ECO:0000256" key="2">
    <source>
        <dbReference type="ARBA" id="ARBA00022741"/>
    </source>
</evidence>
<keyword evidence="4" id="KW-1133">Transmembrane helix</keyword>
<reference evidence="6" key="1">
    <citation type="submission" date="2011-01" db="EMBL/GenBank/DDBJ databases">
        <title>The Genome Sequence of Nematocida parisii strain ERTm3.</title>
        <authorList>
            <consortium name="The Broad Institute Genome Sequencing Platform"/>
            <consortium name="The Broad Institute Genome Sequencing Center for Infectious Disease"/>
            <person name="Cuomo C."/>
            <person name="Troemel E."/>
            <person name="Young S.K."/>
            <person name="Zeng Q."/>
            <person name="Gargeya S."/>
            <person name="Fitzgerald M."/>
            <person name="Haas B."/>
            <person name="Abouelleil A."/>
            <person name="Alvarado L."/>
            <person name="Arachchi H.M."/>
            <person name="Berlin A."/>
            <person name="Chapman S.B."/>
            <person name="Gearin G."/>
            <person name="Goldberg J."/>
            <person name="Griggs A."/>
            <person name="Gujja S."/>
            <person name="Hansen M."/>
            <person name="Heiman D."/>
            <person name="Howarth C."/>
            <person name="Larimer J."/>
            <person name="Lui A."/>
            <person name="MacDonald P.J.P."/>
            <person name="McCowen C."/>
            <person name="Montmayeur A."/>
            <person name="Murphy C."/>
            <person name="Neiman D."/>
            <person name="Pearson M."/>
            <person name="Priest M."/>
            <person name="Roberts A."/>
            <person name="Saif S."/>
            <person name="Shea T."/>
            <person name="Sisk P."/>
            <person name="Stolte C."/>
            <person name="Sykes S."/>
            <person name="Wortman J."/>
            <person name="Nusbaum C."/>
            <person name="Birren B."/>
        </authorList>
    </citation>
    <scope>NUCLEOTIDE SEQUENCE</scope>
    <source>
        <strain evidence="6">ERTm3</strain>
    </source>
</reference>
<dbReference type="STRING" id="935791.I3EFZ0"/>
<keyword evidence="1" id="KW-0813">Transport</keyword>
<protein>
    <recommendedName>
        <fullName evidence="5">ABC transporter domain-containing protein</fullName>
    </recommendedName>
</protein>
<dbReference type="GO" id="GO:0016887">
    <property type="term" value="F:ATP hydrolysis activity"/>
    <property type="evidence" value="ECO:0007669"/>
    <property type="project" value="InterPro"/>
</dbReference>
<evidence type="ECO:0000259" key="5">
    <source>
        <dbReference type="PROSITE" id="PS50893"/>
    </source>
</evidence>
<dbReference type="EMBL" id="GL870879">
    <property type="protein sequence ID" value="EIJ88137.1"/>
    <property type="molecule type" value="Genomic_DNA"/>
</dbReference>
<evidence type="ECO:0000256" key="3">
    <source>
        <dbReference type="ARBA" id="ARBA00022840"/>
    </source>
</evidence>
<feature type="transmembrane region" description="Helical" evidence="4">
    <location>
        <begin position="577"/>
        <end position="601"/>
    </location>
</feature>
<dbReference type="Proteomes" id="UP000002872">
    <property type="component" value="Unassembled WGS sequence"/>
</dbReference>